<dbReference type="PANTHER" id="PTHR39321">
    <property type="entry name" value="NICOTINATE-NUCLEOTIDE ADENYLYLTRANSFERASE-RELATED"/>
    <property type="match status" value="1"/>
</dbReference>
<evidence type="ECO:0000313" key="13">
    <source>
        <dbReference type="Proteomes" id="UP000286268"/>
    </source>
</evidence>
<dbReference type="OrthoDB" id="5295945at2"/>
<evidence type="ECO:0000256" key="6">
    <source>
        <dbReference type="ARBA" id="ARBA00022741"/>
    </source>
</evidence>
<evidence type="ECO:0000256" key="3">
    <source>
        <dbReference type="ARBA" id="ARBA00022642"/>
    </source>
</evidence>
<dbReference type="GO" id="GO:0004515">
    <property type="term" value="F:nicotinate-nucleotide adenylyltransferase activity"/>
    <property type="evidence" value="ECO:0007669"/>
    <property type="project" value="UniProtKB-UniRule"/>
</dbReference>
<dbReference type="InterPro" id="IPR014729">
    <property type="entry name" value="Rossmann-like_a/b/a_fold"/>
</dbReference>
<keyword evidence="6 10" id="KW-0547">Nucleotide-binding</keyword>
<comment type="similarity">
    <text evidence="10">Belongs to the NadD family.</text>
</comment>
<evidence type="ECO:0000256" key="9">
    <source>
        <dbReference type="ARBA" id="ARBA00048721"/>
    </source>
</evidence>
<dbReference type="RefSeq" id="WP_128212334.1">
    <property type="nucleotide sequence ID" value="NZ_CP025746.1"/>
</dbReference>
<feature type="domain" description="Cytidyltransferase-like" evidence="11">
    <location>
        <begin position="7"/>
        <end position="175"/>
    </location>
</feature>
<protein>
    <recommendedName>
        <fullName evidence="10">Probable nicotinate-nucleotide adenylyltransferase</fullName>
        <ecNumber evidence="10">2.7.7.18</ecNumber>
    </recommendedName>
    <alternativeName>
        <fullName evidence="10">Deamido-NAD(+) diphosphorylase</fullName>
    </alternativeName>
    <alternativeName>
        <fullName evidence="10">Deamido-NAD(+) pyrophosphorylase</fullName>
    </alternativeName>
    <alternativeName>
        <fullName evidence="10">Nicotinate mononucleotide adenylyltransferase</fullName>
        <shortName evidence="10">NaMN adenylyltransferase</shortName>
    </alternativeName>
</protein>
<dbReference type="SUPFAM" id="SSF52374">
    <property type="entry name" value="Nucleotidylyl transferase"/>
    <property type="match status" value="1"/>
</dbReference>
<evidence type="ECO:0000256" key="8">
    <source>
        <dbReference type="ARBA" id="ARBA00023027"/>
    </source>
</evidence>
<evidence type="ECO:0000256" key="5">
    <source>
        <dbReference type="ARBA" id="ARBA00022695"/>
    </source>
</evidence>
<sequence length="203" mass="23521">MASKIGILGGTFDPIHNGHIYIAYEAKRILGLDEVIFMPSGNPPHKRSKHITEGSIRYKMVKLSIKDYEGFTVSDYEINKDGFSYTYETLLHLKDVYKDSELYFISGADCLVDLNKWKNVDIILDNCNLVVFNRPGFSEELLVDEKKSIEAKYDTKIIFLNLLLMDISSTLIRERIDHGFKVDFFIPYEVDKFINDNKLYKNI</sequence>
<dbReference type="InterPro" id="IPR005248">
    <property type="entry name" value="NadD/NMNAT"/>
</dbReference>
<name>A0A3R5QSB5_9CLOT</name>
<dbReference type="HAMAP" id="MF_00244">
    <property type="entry name" value="NaMN_adenylyltr"/>
    <property type="match status" value="1"/>
</dbReference>
<dbReference type="Proteomes" id="UP000286268">
    <property type="component" value="Chromosome"/>
</dbReference>
<evidence type="ECO:0000259" key="11">
    <source>
        <dbReference type="Pfam" id="PF01467"/>
    </source>
</evidence>
<dbReference type="Pfam" id="PF01467">
    <property type="entry name" value="CTP_transf_like"/>
    <property type="match status" value="1"/>
</dbReference>
<keyword evidence="4 10" id="KW-0808">Transferase</keyword>
<reference evidence="12 13" key="1">
    <citation type="submission" date="2018-01" db="EMBL/GenBank/DDBJ databases">
        <title>Genome Sequencing and Assembly of Anaerobacter polyendosporus strain CT4.</title>
        <authorList>
            <person name="Tachaapaikoon C."/>
            <person name="Sutheeworapong S."/>
            <person name="Jenjaroenpun P."/>
            <person name="Wongsurawat T."/>
            <person name="Nookeaw I."/>
            <person name="Cheawchanlertfa P."/>
            <person name="Kosugi A."/>
            <person name="Cheevadhanarak S."/>
            <person name="Ratanakhanokchai K."/>
        </authorList>
    </citation>
    <scope>NUCLEOTIDE SEQUENCE [LARGE SCALE GENOMIC DNA]</scope>
    <source>
        <strain evidence="12 13">CT4</strain>
    </source>
</reference>
<comment type="function">
    <text evidence="1 10">Catalyzes the reversible adenylation of nicotinate mononucleotide (NaMN) to nicotinic acid adenine dinucleotide (NaAD).</text>
</comment>
<comment type="catalytic activity">
    <reaction evidence="9 10">
        <text>nicotinate beta-D-ribonucleotide + ATP + H(+) = deamido-NAD(+) + diphosphate</text>
        <dbReference type="Rhea" id="RHEA:22860"/>
        <dbReference type="ChEBI" id="CHEBI:15378"/>
        <dbReference type="ChEBI" id="CHEBI:30616"/>
        <dbReference type="ChEBI" id="CHEBI:33019"/>
        <dbReference type="ChEBI" id="CHEBI:57502"/>
        <dbReference type="ChEBI" id="CHEBI:58437"/>
        <dbReference type="EC" id="2.7.7.18"/>
    </reaction>
</comment>
<evidence type="ECO:0000313" key="12">
    <source>
        <dbReference type="EMBL" id="QAA31521.1"/>
    </source>
</evidence>
<dbReference type="GO" id="GO:0009435">
    <property type="term" value="P:NAD+ biosynthetic process"/>
    <property type="evidence" value="ECO:0007669"/>
    <property type="project" value="UniProtKB-UniRule"/>
</dbReference>
<gene>
    <name evidence="10" type="primary">nadD</name>
    <name evidence="12" type="ORF">C1I91_07645</name>
</gene>
<evidence type="ECO:0000256" key="1">
    <source>
        <dbReference type="ARBA" id="ARBA00002324"/>
    </source>
</evidence>
<evidence type="ECO:0000256" key="7">
    <source>
        <dbReference type="ARBA" id="ARBA00022840"/>
    </source>
</evidence>
<proteinExistence type="inferred from homology"/>
<dbReference type="EMBL" id="CP025746">
    <property type="protein sequence ID" value="QAA31521.1"/>
    <property type="molecule type" value="Genomic_DNA"/>
</dbReference>
<dbReference type="GO" id="GO:0005524">
    <property type="term" value="F:ATP binding"/>
    <property type="evidence" value="ECO:0007669"/>
    <property type="project" value="UniProtKB-KW"/>
</dbReference>
<dbReference type="Gene3D" id="3.40.50.620">
    <property type="entry name" value="HUPs"/>
    <property type="match status" value="1"/>
</dbReference>
<dbReference type="NCBIfam" id="NF000840">
    <property type="entry name" value="PRK00071.1-3"/>
    <property type="match status" value="1"/>
</dbReference>
<keyword evidence="3 10" id="KW-0662">Pyridine nucleotide biosynthesis</keyword>
<dbReference type="EC" id="2.7.7.18" evidence="10"/>
<dbReference type="KEGG" id="cmah:C1I91_07645"/>
<evidence type="ECO:0000256" key="2">
    <source>
        <dbReference type="ARBA" id="ARBA00005019"/>
    </source>
</evidence>
<dbReference type="NCBIfam" id="TIGR00125">
    <property type="entry name" value="cyt_tran_rel"/>
    <property type="match status" value="1"/>
</dbReference>
<dbReference type="AlphaFoldDB" id="A0A3R5QSB5"/>
<keyword evidence="13" id="KW-1185">Reference proteome</keyword>
<comment type="pathway">
    <text evidence="2 10">Cofactor biosynthesis; NAD(+) biosynthesis; deamido-NAD(+) from nicotinate D-ribonucleotide: step 1/1.</text>
</comment>
<keyword evidence="7 10" id="KW-0067">ATP-binding</keyword>
<dbReference type="NCBIfam" id="TIGR00482">
    <property type="entry name" value="nicotinate (nicotinamide) nucleotide adenylyltransferase"/>
    <property type="match status" value="1"/>
</dbReference>
<dbReference type="UniPathway" id="UPA00253">
    <property type="reaction ID" value="UER00332"/>
</dbReference>
<accession>A0A3R5QSB5</accession>
<keyword evidence="5 10" id="KW-0548">Nucleotidyltransferase</keyword>
<dbReference type="PANTHER" id="PTHR39321:SF3">
    <property type="entry name" value="PHOSPHOPANTETHEINE ADENYLYLTRANSFERASE"/>
    <property type="match status" value="1"/>
</dbReference>
<dbReference type="CDD" id="cd02165">
    <property type="entry name" value="NMNAT"/>
    <property type="match status" value="1"/>
</dbReference>
<organism evidence="12 13">
    <name type="scientific">Clostridium manihotivorum</name>
    <dbReference type="NCBI Taxonomy" id="2320868"/>
    <lineage>
        <taxon>Bacteria</taxon>
        <taxon>Bacillati</taxon>
        <taxon>Bacillota</taxon>
        <taxon>Clostridia</taxon>
        <taxon>Eubacteriales</taxon>
        <taxon>Clostridiaceae</taxon>
        <taxon>Clostridium</taxon>
    </lineage>
</organism>
<evidence type="ECO:0000256" key="10">
    <source>
        <dbReference type="HAMAP-Rule" id="MF_00244"/>
    </source>
</evidence>
<keyword evidence="8 10" id="KW-0520">NAD</keyword>
<dbReference type="InterPro" id="IPR004821">
    <property type="entry name" value="Cyt_trans-like"/>
</dbReference>
<evidence type="ECO:0000256" key="4">
    <source>
        <dbReference type="ARBA" id="ARBA00022679"/>
    </source>
</evidence>